<dbReference type="InterPro" id="IPR002559">
    <property type="entry name" value="Transposase_11"/>
</dbReference>
<name>A0A3R9YTV9_9HYPH</name>
<evidence type="ECO:0000256" key="4">
    <source>
        <dbReference type="ARBA" id="ARBA00023172"/>
    </source>
</evidence>
<dbReference type="GO" id="GO:0003677">
    <property type="term" value="F:DNA binding"/>
    <property type="evidence" value="ECO:0007669"/>
    <property type="project" value="UniProtKB-KW"/>
</dbReference>
<dbReference type="Pfam" id="PF01609">
    <property type="entry name" value="DDE_Tnp_1"/>
    <property type="match status" value="1"/>
</dbReference>
<accession>A0A3R9YTV9</accession>
<dbReference type="PANTHER" id="PTHR33258:SF1">
    <property type="entry name" value="TRANSPOSASE INSL FOR INSERTION SEQUENCE ELEMENT IS186A-RELATED"/>
    <property type="match status" value="1"/>
</dbReference>
<dbReference type="GO" id="GO:0006313">
    <property type="term" value="P:DNA transposition"/>
    <property type="evidence" value="ECO:0007669"/>
    <property type="project" value="InterPro"/>
</dbReference>
<evidence type="ECO:0000259" key="6">
    <source>
        <dbReference type="Pfam" id="PF14294"/>
    </source>
</evidence>
<feature type="domain" description="Transposase IS4-like" evidence="5">
    <location>
        <begin position="119"/>
        <end position="328"/>
    </location>
</feature>
<comment type="caution">
    <text evidence="7">The sequence shown here is derived from an EMBL/GenBank/DDBJ whole genome shotgun (WGS) entry which is preliminary data.</text>
</comment>
<dbReference type="SUPFAM" id="SSF53098">
    <property type="entry name" value="Ribonuclease H-like"/>
    <property type="match status" value="1"/>
</dbReference>
<keyword evidence="4" id="KW-0233">DNA recombination</keyword>
<evidence type="ECO:0000256" key="2">
    <source>
        <dbReference type="ARBA" id="ARBA00022578"/>
    </source>
</evidence>
<dbReference type="NCBIfam" id="NF033592">
    <property type="entry name" value="transpos_IS4_1"/>
    <property type="match status" value="1"/>
</dbReference>
<keyword evidence="8" id="KW-1185">Reference proteome</keyword>
<dbReference type="EMBL" id="RWKW01000027">
    <property type="protein sequence ID" value="RST86998.1"/>
    <property type="molecule type" value="Genomic_DNA"/>
</dbReference>
<keyword evidence="2" id="KW-0815">Transposition</keyword>
<dbReference type="InterPro" id="IPR047952">
    <property type="entry name" value="Transpos_IS4"/>
</dbReference>
<dbReference type="Pfam" id="PF14294">
    <property type="entry name" value="DUF4372"/>
    <property type="match status" value="1"/>
</dbReference>
<dbReference type="OrthoDB" id="7327264at2"/>
<gene>
    <name evidence="7" type="ORF">EJC49_07575</name>
</gene>
<evidence type="ECO:0000259" key="5">
    <source>
        <dbReference type="Pfam" id="PF01609"/>
    </source>
</evidence>
<evidence type="ECO:0000313" key="7">
    <source>
        <dbReference type="EMBL" id="RST86998.1"/>
    </source>
</evidence>
<evidence type="ECO:0000256" key="3">
    <source>
        <dbReference type="ARBA" id="ARBA00023125"/>
    </source>
</evidence>
<evidence type="ECO:0000256" key="1">
    <source>
        <dbReference type="ARBA" id="ARBA00010075"/>
    </source>
</evidence>
<sequence length="384" mass="43053">MRHDNSVFHSLQKHIPWCVFDALVEKHRTDRRVRRLDTKSQLLALLFGQLSGAASLREIEAGLASHASRLYHLGASPAARSTLADANAKRSWQVFAELFAHMARTACRNTRRHLADAACLLDATRIELGGASAGWLSAQNGRRAVKLHIAYDLAVQAPLSAEITDQKVADVTPAKTLPITPGMTYVFDLAYYDYGWWARLDAQGCRFVTRLKVHTTIEAAQRLALPEGSDVLSDRIGFLPQRMAASRRNPFAAPVRELTVRISIGKIIRLVTNDLDAPAQDIADFYEARWQIELFFKWIKQNLKIARFLGTSENAIRIQLFVALIAYLVLRAAHAAQKAVARPLTFARLVRLNLMHRRPIDELTTPPNPPRPNPNQISFAFLQS</sequence>
<dbReference type="GO" id="GO:0004803">
    <property type="term" value="F:transposase activity"/>
    <property type="evidence" value="ECO:0007669"/>
    <property type="project" value="InterPro"/>
</dbReference>
<feature type="domain" description="DUF4372" evidence="6">
    <location>
        <begin position="3"/>
        <end position="75"/>
    </location>
</feature>
<protein>
    <submittedName>
        <fullName evidence="7">IS4 family transposase</fullName>
    </submittedName>
</protein>
<proteinExistence type="inferred from homology"/>
<dbReference type="Gene3D" id="3.90.350.10">
    <property type="entry name" value="Transposase Inhibitor Protein From Tn5, Chain A, domain 1"/>
    <property type="match status" value="1"/>
</dbReference>
<evidence type="ECO:0000313" key="8">
    <source>
        <dbReference type="Proteomes" id="UP000278398"/>
    </source>
</evidence>
<dbReference type="InterPro" id="IPR012337">
    <property type="entry name" value="RNaseH-like_sf"/>
</dbReference>
<keyword evidence="3" id="KW-0238">DNA-binding</keyword>
<comment type="similarity">
    <text evidence="1">Belongs to the transposase 11 family.</text>
</comment>
<dbReference type="InterPro" id="IPR025399">
    <property type="entry name" value="DUF4372"/>
</dbReference>
<dbReference type="PANTHER" id="PTHR33258">
    <property type="entry name" value="TRANSPOSASE INSL FOR INSERTION SEQUENCE ELEMENT IS186A-RELATED"/>
    <property type="match status" value="1"/>
</dbReference>
<organism evidence="7 8">
    <name type="scientific">Aquibium carbonis</name>
    <dbReference type="NCBI Taxonomy" id="2495581"/>
    <lineage>
        <taxon>Bacteria</taxon>
        <taxon>Pseudomonadati</taxon>
        <taxon>Pseudomonadota</taxon>
        <taxon>Alphaproteobacteria</taxon>
        <taxon>Hyphomicrobiales</taxon>
        <taxon>Phyllobacteriaceae</taxon>
        <taxon>Aquibium</taxon>
    </lineage>
</organism>
<dbReference type="AlphaFoldDB" id="A0A3R9YTV9"/>
<reference evidence="7 8" key="1">
    <citation type="submission" date="2018-12" db="EMBL/GenBank/DDBJ databases">
        <title>Mesorhizobium carbonis sp. nov., isolated from coal mine water.</title>
        <authorList>
            <person name="Xin W."/>
            <person name="Xu Z."/>
            <person name="Xiang F."/>
            <person name="Zhang J."/>
            <person name="Xi L."/>
            <person name="Liu J."/>
        </authorList>
    </citation>
    <scope>NUCLEOTIDE SEQUENCE [LARGE SCALE GENOMIC DNA]</scope>
    <source>
        <strain evidence="7 8">B2.3</strain>
    </source>
</reference>
<dbReference type="Proteomes" id="UP000278398">
    <property type="component" value="Unassembled WGS sequence"/>
</dbReference>
<dbReference type="RefSeq" id="WP_126698899.1">
    <property type="nucleotide sequence ID" value="NZ_RWKW01000027.1"/>
</dbReference>